<dbReference type="InterPro" id="IPR003439">
    <property type="entry name" value="ABC_transporter-like_ATP-bd"/>
</dbReference>
<dbReference type="SMART" id="SM00382">
    <property type="entry name" value="AAA"/>
    <property type="match status" value="2"/>
</dbReference>
<dbReference type="PROSITE" id="PS00211">
    <property type="entry name" value="ABC_TRANSPORTER_1"/>
    <property type="match status" value="2"/>
</dbReference>
<evidence type="ECO:0000313" key="6">
    <source>
        <dbReference type="Proteomes" id="UP000626786"/>
    </source>
</evidence>
<dbReference type="Pfam" id="PF12848">
    <property type="entry name" value="ABC_tran_Xtn"/>
    <property type="match status" value="1"/>
</dbReference>
<keyword evidence="6" id="KW-1185">Reference proteome</keyword>
<evidence type="ECO:0000259" key="4">
    <source>
        <dbReference type="PROSITE" id="PS50893"/>
    </source>
</evidence>
<dbReference type="RefSeq" id="WP_191695116.1">
    <property type="nucleotide sequence ID" value="NZ_JACSQN010000010.1"/>
</dbReference>
<proteinExistence type="predicted"/>
<dbReference type="InterPro" id="IPR017871">
    <property type="entry name" value="ABC_transporter-like_CS"/>
</dbReference>
<dbReference type="InterPro" id="IPR032781">
    <property type="entry name" value="ABC_tran_Xtn"/>
</dbReference>
<dbReference type="PROSITE" id="PS50893">
    <property type="entry name" value="ABC_TRANSPORTER_2"/>
    <property type="match status" value="2"/>
</dbReference>
<comment type="caution">
    <text evidence="5">The sequence shown here is derived from an EMBL/GenBank/DDBJ whole genome shotgun (WGS) entry which is preliminary data.</text>
</comment>
<dbReference type="Gene3D" id="3.40.50.300">
    <property type="entry name" value="P-loop containing nucleotide triphosphate hydrolases"/>
    <property type="match status" value="2"/>
</dbReference>
<dbReference type="CDD" id="cd03221">
    <property type="entry name" value="ABCF_EF-3"/>
    <property type="match status" value="2"/>
</dbReference>
<dbReference type="Pfam" id="PF00005">
    <property type="entry name" value="ABC_tran"/>
    <property type="match status" value="2"/>
</dbReference>
<evidence type="ECO:0000313" key="5">
    <source>
        <dbReference type="EMBL" id="MBD7985291.1"/>
    </source>
</evidence>
<organism evidence="5 6">
    <name type="scientific">Sporosarcina quadrami</name>
    <dbReference type="NCBI Taxonomy" id="2762234"/>
    <lineage>
        <taxon>Bacteria</taxon>
        <taxon>Bacillati</taxon>
        <taxon>Bacillota</taxon>
        <taxon>Bacilli</taxon>
        <taxon>Bacillales</taxon>
        <taxon>Caryophanaceae</taxon>
        <taxon>Sporosarcina</taxon>
    </lineage>
</organism>
<feature type="domain" description="ABC transporter" evidence="4">
    <location>
        <begin position="3"/>
        <end position="257"/>
    </location>
</feature>
<dbReference type="SUPFAM" id="SSF52540">
    <property type="entry name" value="P-loop containing nucleoside triphosphate hydrolases"/>
    <property type="match status" value="2"/>
</dbReference>
<dbReference type="InterPro" id="IPR051309">
    <property type="entry name" value="ABCF_ATPase"/>
</dbReference>
<keyword evidence="2" id="KW-0067">ATP-binding</keyword>
<evidence type="ECO:0000256" key="2">
    <source>
        <dbReference type="ARBA" id="ARBA00022840"/>
    </source>
</evidence>
<dbReference type="InterPro" id="IPR027417">
    <property type="entry name" value="P-loop_NTPase"/>
</dbReference>
<keyword evidence="1" id="KW-0547">Nucleotide-binding</keyword>
<reference evidence="5 6" key="1">
    <citation type="submission" date="2020-08" db="EMBL/GenBank/DDBJ databases">
        <title>A Genomic Blueprint of the Chicken Gut Microbiome.</title>
        <authorList>
            <person name="Gilroy R."/>
            <person name="Ravi A."/>
            <person name="Getino M."/>
            <person name="Pursley I."/>
            <person name="Horton D.L."/>
            <person name="Alikhan N.-F."/>
            <person name="Baker D."/>
            <person name="Gharbi K."/>
            <person name="Hall N."/>
            <person name="Watson M."/>
            <person name="Adriaenssens E.M."/>
            <person name="Foster-Nyarko E."/>
            <person name="Jarju S."/>
            <person name="Secka A."/>
            <person name="Antonio M."/>
            <person name="Oren A."/>
            <person name="Chaudhuri R."/>
            <person name="La Ragione R.M."/>
            <person name="Hildebrand F."/>
            <person name="Pallen M.J."/>
        </authorList>
    </citation>
    <scope>NUCLEOTIDE SEQUENCE [LARGE SCALE GENOMIC DNA]</scope>
    <source>
        <strain evidence="5 6">Sa2YVA2</strain>
    </source>
</reference>
<feature type="coiled-coil region" evidence="3">
    <location>
        <begin position="243"/>
        <end position="308"/>
    </location>
</feature>
<keyword evidence="3" id="KW-0175">Coiled coil</keyword>
<evidence type="ECO:0000256" key="3">
    <source>
        <dbReference type="SAM" id="Coils"/>
    </source>
</evidence>
<accession>A0ABR8UBA5</accession>
<evidence type="ECO:0000256" key="1">
    <source>
        <dbReference type="ARBA" id="ARBA00022741"/>
    </source>
</evidence>
<dbReference type="NCBIfam" id="NF000355">
    <property type="entry name" value="ribo_prot_ABC_F"/>
    <property type="match status" value="1"/>
</dbReference>
<dbReference type="PANTHER" id="PTHR42855:SF2">
    <property type="entry name" value="DRUG RESISTANCE ABC TRANSPORTER,ATP-BINDING PROTEIN"/>
    <property type="match status" value="1"/>
</dbReference>
<dbReference type="Proteomes" id="UP000626786">
    <property type="component" value="Unassembled WGS sequence"/>
</dbReference>
<dbReference type="EMBL" id="JACSQN010000010">
    <property type="protein sequence ID" value="MBD7985291.1"/>
    <property type="molecule type" value="Genomic_DNA"/>
</dbReference>
<protein>
    <submittedName>
        <fullName evidence="5">ABC-F type ribosomal protection protein</fullName>
    </submittedName>
</protein>
<dbReference type="InterPro" id="IPR003593">
    <property type="entry name" value="AAA+_ATPase"/>
</dbReference>
<feature type="coiled-coil region" evidence="3">
    <location>
        <begin position="86"/>
        <end position="128"/>
    </location>
</feature>
<name>A0ABR8UBA5_9BACL</name>
<sequence length="621" mass="71479">MICTIQQISKMLGGNTIFENLSLDIKSGDKLGIVGRNGSGKTTLFKLIAGVEPPDAGQIHYKKGTTIGYLSQIPSFEKTTSGYDVLKSAFAELVTIQQQLAELELKLLDAEDENLERLLLQYGQLQDEFVRRDGYSMDSEIEKVINGLQLRLFVERDFRDMSGGEQTKVMLGKLLLTQPDLLLLDEPTNHLDLFAVEWLEEFLADYAGTVVIISHDRYFLDHVVKKVADLEEGELHLYIGNYSSFIQEKEERLLREFQDYEEQQKKIKKMKEAIKRLRIWANEANPPNAGLHRQARNMERALERIEKIRKPLLAPKKMGLTFESAQRSGKEVVIIQGARKYFGEKELLSEADLLIYWKDRTAIVGRNGSGKSTILKMLIGQLNPDSGVCKLGSNVKVGFLSQHFEMSDPKERLIDTFREEVNMEEGESRHVLAKFMFYGPDVFKRVGDLSGGERMRLRLAQLMHQDVNLLVLDEPTNHLDIESREVLEDALEDFSGTILAVSHDRYFLNKLFTRTAWLEDGEITMFEGSFDWARTKWHELQQPKVVLQPQKPIPVKKPKAKEEIVEDREGEIEKLELRIHQLEQALLKEGDWESYELGMKNLYEMKTSLDAYYEMWMSESE</sequence>
<gene>
    <name evidence="5" type="primary">abc-f</name>
    <name evidence="5" type="ORF">H9649_11890</name>
</gene>
<feature type="domain" description="ABC transporter" evidence="4">
    <location>
        <begin position="333"/>
        <end position="545"/>
    </location>
</feature>
<dbReference type="PANTHER" id="PTHR42855">
    <property type="entry name" value="ABC TRANSPORTER ATP-BINDING SUBUNIT"/>
    <property type="match status" value="1"/>
</dbReference>